<dbReference type="Proteomes" id="UP000321629">
    <property type="component" value="Unassembled WGS sequence"/>
</dbReference>
<dbReference type="PROSITE" id="PS51352">
    <property type="entry name" value="THIOREDOXIN_2"/>
    <property type="match status" value="1"/>
</dbReference>
<gene>
    <name evidence="2" type="ORF">FPD38_02065</name>
</gene>
<dbReference type="CDD" id="cd02966">
    <property type="entry name" value="TlpA_like_family"/>
    <property type="match status" value="1"/>
</dbReference>
<dbReference type="Pfam" id="PF13905">
    <property type="entry name" value="Thioredoxin_8"/>
    <property type="match status" value="1"/>
</dbReference>
<dbReference type="AlphaFoldDB" id="A0A5C7DWX7"/>
<evidence type="ECO:0000259" key="1">
    <source>
        <dbReference type="PROSITE" id="PS51352"/>
    </source>
</evidence>
<dbReference type="InterPro" id="IPR013766">
    <property type="entry name" value="Thioredoxin_domain"/>
</dbReference>
<evidence type="ECO:0000313" key="2">
    <source>
        <dbReference type="EMBL" id="TXE89067.1"/>
    </source>
</evidence>
<dbReference type="EMBL" id="VOWJ01000014">
    <property type="protein sequence ID" value="TXE89067.1"/>
    <property type="molecule type" value="Genomic_DNA"/>
</dbReference>
<evidence type="ECO:0000313" key="3">
    <source>
        <dbReference type="Proteomes" id="UP000321629"/>
    </source>
</evidence>
<accession>A0A5C7DWX7</accession>
<comment type="caution">
    <text evidence="2">The sequence shown here is derived from an EMBL/GenBank/DDBJ whole genome shotgun (WGS) entry which is preliminary data.</text>
</comment>
<dbReference type="RefSeq" id="WP_147555140.1">
    <property type="nucleotide sequence ID" value="NZ_VOWJ01000014.1"/>
</dbReference>
<reference evidence="2 3" key="1">
    <citation type="submission" date="2019-07" db="EMBL/GenBank/DDBJ databases">
        <title>Rapid identification of Enteric Bacteria from Whole Genome Sequences (WGS) using Average Nucleotide Identity (ANI).</title>
        <authorList>
            <person name="Lane C."/>
        </authorList>
    </citation>
    <scope>NUCLEOTIDE SEQUENCE [LARGE SCALE GENOMIC DNA]</scope>
    <source>
        <strain evidence="2 3">2016D-0084</strain>
    </source>
</reference>
<dbReference type="Gene3D" id="3.40.30.10">
    <property type="entry name" value="Glutaredoxin"/>
    <property type="match status" value="1"/>
</dbReference>
<protein>
    <submittedName>
        <fullName evidence="2">TlpA family protein disulfide reductase</fullName>
    </submittedName>
</protein>
<dbReference type="PROSITE" id="PS51257">
    <property type="entry name" value="PROKAR_LIPOPROTEIN"/>
    <property type="match status" value="1"/>
</dbReference>
<sequence>MNIKNLLFVFVLVFFSACSSEKENLQEESASISQSENIHFTLNFLDGKKLLVKYNDQKFDFNDNSKAKLFVFFTTWCVPCKAQIPHLNNLYKKYQDQLEIIAVFLEENKDQEILDFIQENKMAFLATLSENNLVFSKVLNINSVPTMVLFNTKGEKVREYLGMIPEEMLDIDIQKVIM</sequence>
<organism evidence="2 3">
    <name type="scientific">Campylobacter volucris</name>
    <dbReference type="NCBI Taxonomy" id="1031542"/>
    <lineage>
        <taxon>Bacteria</taxon>
        <taxon>Pseudomonadati</taxon>
        <taxon>Campylobacterota</taxon>
        <taxon>Epsilonproteobacteria</taxon>
        <taxon>Campylobacterales</taxon>
        <taxon>Campylobacteraceae</taxon>
        <taxon>Campylobacter</taxon>
    </lineage>
</organism>
<dbReference type="PANTHER" id="PTHR42852:SF17">
    <property type="entry name" value="THIOREDOXIN-LIKE PROTEIN HI_1115"/>
    <property type="match status" value="1"/>
</dbReference>
<dbReference type="InterPro" id="IPR050553">
    <property type="entry name" value="Thioredoxin_ResA/DsbE_sf"/>
</dbReference>
<dbReference type="InterPro" id="IPR036249">
    <property type="entry name" value="Thioredoxin-like_sf"/>
</dbReference>
<dbReference type="PANTHER" id="PTHR42852">
    <property type="entry name" value="THIOL:DISULFIDE INTERCHANGE PROTEIN DSBE"/>
    <property type="match status" value="1"/>
</dbReference>
<dbReference type="InterPro" id="IPR012336">
    <property type="entry name" value="Thioredoxin-like_fold"/>
</dbReference>
<feature type="domain" description="Thioredoxin" evidence="1">
    <location>
        <begin position="31"/>
        <end position="174"/>
    </location>
</feature>
<dbReference type="SUPFAM" id="SSF52833">
    <property type="entry name" value="Thioredoxin-like"/>
    <property type="match status" value="1"/>
</dbReference>
<proteinExistence type="predicted"/>
<name>A0A5C7DWX7_9BACT</name>